<dbReference type="OrthoDB" id="13598at2759"/>
<protein>
    <submittedName>
        <fullName evidence="1">Uncharacterized protein</fullName>
    </submittedName>
</protein>
<sequence length="55" mass="6202">MRSILISFYLYSVVPWAPGGSKFTRNPIPPAGDEMVRGLTRVDDDKRSSLMCKLE</sequence>
<gene>
    <name evidence="1" type="ORF">E6C27_scaffold243G001710</name>
</gene>
<organism evidence="1 2">
    <name type="scientific">Cucumis melo var. makuwa</name>
    <name type="common">Oriental melon</name>
    <dbReference type="NCBI Taxonomy" id="1194695"/>
    <lineage>
        <taxon>Eukaryota</taxon>
        <taxon>Viridiplantae</taxon>
        <taxon>Streptophyta</taxon>
        <taxon>Embryophyta</taxon>
        <taxon>Tracheophyta</taxon>
        <taxon>Spermatophyta</taxon>
        <taxon>Magnoliopsida</taxon>
        <taxon>eudicotyledons</taxon>
        <taxon>Gunneridae</taxon>
        <taxon>Pentapetalae</taxon>
        <taxon>rosids</taxon>
        <taxon>fabids</taxon>
        <taxon>Cucurbitales</taxon>
        <taxon>Cucurbitaceae</taxon>
        <taxon>Benincaseae</taxon>
        <taxon>Cucumis</taxon>
    </lineage>
</organism>
<name>A0A5A7TUY8_CUCMM</name>
<accession>A0A5A7TUY8</accession>
<proteinExistence type="predicted"/>
<evidence type="ECO:0000313" key="2">
    <source>
        <dbReference type="Proteomes" id="UP000321393"/>
    </source>
</evidence>
<comment type="caution">
    <text evidence="1">The sequence shown here is derived from an EMBL/GenBank/DDBJ whole genome shotgun (WGS) entry which is preliminary data.</text>
</comment>
<dbReference type="EMBL" id="SSTE01014401">
    <property type="protein sequence ID" value="KAA0045657.1"/>
    <property type="molecule type" value="Genomic_DNA"/>
</dbReference>
<evidence type="ECO:0000313" key="1">
    <source>
        <dbReference type="EMBL" id="KAA0045657.1"/>
    </source>
</evidence>
<dbReference type="Proteomes" id="UP000321393">
    <property type="component" value="Unassembled WGS sequence"/>
</dbReference>
<dbReference type="AlphaFoldDB" id="A0A5A7TUY8"/>
<reference evidence="1 2" key="1">
    <citation type="submission" date="2019-08" db="EMBL/GenBank/DDBJ databases">
        <title>Draft genome sequences of two oriental melons (Cucumis melo L. var makuwa).</title>
        <authorList>
            <person name="Kwon S.-Y."/>
        </authorList>
    </citation>
    <scope>NUCLEOTIDE SEQUENCE [LARGE SCALE GENOMIC DNA]</scope>
    <source>
        <strain evidence="2">cv. SW 3</strain>
        <tissue evidence="1">Leaf</tissue>
    </source>
</reference>